<protein>
    <recommendedName>
        <fullName evidence="5">Putrescine-binding periplasmic protein</fullName>
    </recommendedName>
</protein>
<evidence type="ECO:0000256" key="1">
    <source>
        <dbReference type="ARBA" id="ARBA00004418"/>
    </source>
</evidence>
<dbReference type="PRINTS" id="PR00909">
    <property type="entry name" value="SPERMDNBNDNG"/>
</dbReference>
<keyword evidence="2 5" id="KW-0813">Transport</keyword>
<accession>A0ABM9AH01</accession>
<feature type="chain" id="PRO_5047512911" description="Putrescine-binding periplasmic protein" evidence="6">
    <location>
        <begin position="20"/>
        <end position="366"/>
    </location>
</feature>
<dbReference type="EMBL" id="CAKLPX010000002">
    <property type="protein sequence ID" value="CAH0992032.1"/>
    <property type="molecule type" value="Genomic_DNA"/>
</dbReference>
<proteinExistence type="inferred from homology"/>
<evidence type="ECO:0000256" key="5">
    <source>
        <dbReference type="PIRNR" id="PIRNR019574"/>
    </source>
</evidence>
<evidence type="ECO:0000313" key="8">
    <source>
        <dbReference type="Proteomes" id="UP000838100"/>
    </source>
</evidence>
<sequence length="366" mass="41139">MRLRTKALSVMLGSLMAVAAHSEGAERVLNFYNWSDYVAEDTLEKFTEQTGITVNLVEFDEEEEVNTLLDDGSSEYDLVVTSLDYMAQRLLMQKTVFQNLNQAKLVNKGNLDAEAMAFVAQKDPFNNYGVPYLWGTVGIGYDVDAVEKAFNGNAPTNSWDLLLDPRNLKKLQHCGVAFVDTPNEVLPIIINYLGGDPNTMDKDIYYGMAQKHLKKLAPYVTFTSDISEAMSEGEFCAVLGWSGDVLYGADLAEENETGIELAYSIPREGTSAWYDMLVIPKHAQNVDEAYEFLNFLMQPEIIADVTNYVWYPNVNSASNEFVDEEILGDENIYPTPAIQRKLYLLSVAPKRLAKHQQTIWDNARAQ</sequence>
<organism evidence="7 8">
    <name type="scientific">Sinobacterium norvegicum</name>
    <dbReference type="NCBI Taxonomy" id="1641715"/>
    <lineage>
        <taxon>Bacteria</taxon>
        <taxon>Pseudomonadati</taxon>
        <taxon>Pseudomonadota</taxon>
        <taxon>Gammaproteobacteria</taxon>
        <taxon>Cellvibrionales</taxon>
        <taxon>Spongiibacteraceae</taxon>
        <taxon>Sinobacterium</taxon>
    </lineage>
</organism>
<gene>
    <name evidence="7" type="primary">potF_2</name>
    <name evidence="7" type="ORF">SIN8267_02147</name>
</gene>
<dbReference type="Gene3D" id="3.40.190.10">
    <property type="entry name" value="Periplasmic binding protein-like II"/>
    <property type="match status" value="2"/>
</dbReference>
<dbReference type="PANTHER" id="PTHR30222:SF18">
    <property type="entry name" value="BIFUNCTIONAL POLYHYDROXYBUTYRATE SYNTHASE _ ABC TRANSPORTER PERIPLASMIC BINDING PROTEIN-RELATED"/>
    <property type="match status" value="1"/>
</dbReference>
<feature type="signal peptide" evidence="6">
    <location>
        <begin position="1"/>
        <end position="19"/>
    </location>
</feature>
<evidence type="ECO:0000256" key="6">
    <source>
        <dbReference type="SAM" id="SignalP"/>
    </source>
</evidence>
<dbReference type="RefSeq" id="WP_237444729.1">
    <property type="nucleotide sequence ID" value="NZ_CAKLPX010000002.1"/>
</dbReference>
<evidence type="ECO:0000256" key="3">
    <source>
        <dbReference type="ARBA" id="ARBA00022729"/>
    </source>
</evidence>
<keyword evidence="8" id="KW-1185">Reference proteome</keyword>
<keyword evidence="3 6" id="KW-0732">Signal</keyword>
<comment type="subcellular location">
    <subcellularLocation>
        <location evidence="1 5">Periplasm</location>
    </subcellularLocation>
</comment>
<evidence type="ECO:0000313" key="7">
    <source>
        <dbReference type="EMBL" id="CAH0992032.1"/>
    </source>
</evidence>
<dbReference type="SUPFAM" id="SSF53850">
    <property type="entry name" value="Periplasmic binding protein-like II"/>
    <property type="match status" value="1"/>
</dbReference>
<reference evidence="7" key="1">
    <citation type="submission" date="2021-12" db="EMBL/GenBank/DDBJ databases">
        <authorList>
            <person name="Rodrigo-Torres L."/>
            <person name="Arahal R. D."/>
            <person name="Lucena T."/>
        </authorList>
    </citation>
    <scope>NUCLEOTIDE SEQUENCE</scope>
    <source>
        <strain evidence="7">CECT 8267</strain>
    </source>
</reference>
<dbReference type="InterPro" id="IPR001188">
    <property type="entry name" value="Sperm_putr-bd"/>
</dbReference>
<dbReference type="PIRSF" id="PIRSF019574">
    <property type="entry name" value="Periplasmic_polyamine_BP"/>
    <property type="match status" value="1"/>
</dbReference>
<evidence type="ECO:0000256" key="4">
    <source>
        <dbReference type="ARBA" id="ARBA00022764"/>
    </source>
</evidence>
<comment type="similarity">
    <text evidence="5">Belongs to the bacterial solute-binding protein PotD/PotF family.</text>
</comment>
<comment type="function">
    <text evidence="5">Required for the activity of the bacterial periplasmic transport system of putrescine.</text>
</comment>
<keyword evidence="4 5" id="KW-0574">Periplasm</keyword>
<comment type="caution">
    <text evidence="7">The sequence shown here is derived from an EMBL/GenBank/DDBJ whole genome shotgun (WGS) entry which is preliminary data.</text>
</comment>
<dbReference type="Proteomes" id="UP000838100">
    <property type="component" value="Unassembled WGS sequence"/>
</dbReference>
<name>A0ABM9AH01_9GAMM</name>
<dbReference type="InterPro" id="IPR006059">
    <property type="entry name" value="SBP"/>
</dbReference>
<dbReference type="PANTHER" id="PTHR30222">
    <property type="entry name" value="SPERMIDINE/PUTRESCINE-BINDING PERIPLASMIC PROTEIN"/>
    <property type="match status" value="1"/>
</dbReference>
<dbReference type="Pfam" id="PF13416">
    <property type="entry name" value="SBP_bac_8"/>
    <property type="match status" value="1"/>
</dbReference>
<evidence type="ECO:0000256" key="2">
    <source>
        <dbReference type="ARBA" id="ARBA00022448"/>
    </source>
</evidence>